<organism evidence="4 5">
    <name type="scientific">Prauserella alba</name>
    <dbReference type="NCBI Taxonomy" id="176898"/>
    <lineage>
        <taxon>Bacteria</taxon>
        <taxon>Bacillati</taxon>
        <taxon>Actinomycetota</taxon>
        <taxon>Actinomycetes</taxon>
        <taxon>Pseudonocardiales</taxon>
        <taxon>Pseudonocardiaceae</taxon>
        <taxon>Prauserella</taxon>
    </lineage>
</organism>
<keyword evidence="1" id="KW-0472">Membrane</keyword>
<evidence type="ECO:0000313" key="4">
    <source>
        <dbReference type="EMBL" id="GAA1200918.1"/>
    </source>
</evidence>
<keyword evidence="5" id="KW-1185">Reference proteome</keyword>
<evidence type="ECO:0000256" key="1">
    <source>
        <dbReference type="SAM" id="Phobius"/>
    </source>
</evidence>
<feature type="transmembrane region" description="Helical" evidence="1">
    <location>
        <begin position="58"/>
        <end position="79"/>
    </location>
</feature>
<evidence type="ECO:0000259" key="3">
    <source>
        <dbReference type="Pfam" id="PF19803"/>
    </source>
</evidence>
<reference evidence="4 5" key="1">
    <citation type="journal article" date="2019" name="Int. J. Syst. Evol. Microbiol.">
        <title>The Global Catalogue of Microorganisms (GCM) 10K type strain sequencing project: providing services to taxonomists for standard genome sequencing and annotation.</title>
        <authorList>
            <consortium name="The Broad Institute Genomics Platform"/>
            <consortium name="The Broad Institute Genome Sequencing Center for Infectious Disease"/>
            <person name="Wu L."/>
            <person name="Ma J."/>
        </authorList>
    </citation>
    <scope>NUCLEOTIDE SEQUENCE [LARGE SCALE GENOMIC DNA]</scope>
    <source>
        <strain evidence="4 5">JCM 13022</strain>
    </source>
</reference>
<dbReference type="RefSeq" id="WP_253857144.1">
    <property type="nucleotide sequence ID" value="NZ_BAAALM010000005.1"/>
</dbReference>
<keyword evidence="1" id="KW-1133">Transmembrane helix</keyword>
<name>A0ABN1V9L1_9PSEU</name>
<keyword evidence="2" id="KW-0732">Signal</keyword>
<comment type="caution">
    <text evidence="4">The sequence shown here is derived from an EMBL/GenBank/DDBJ whole genome shotgun (WGS) entry which is preliminary data.</text>
</comment>
<proteinExistence type="predicted"/>
<accession>A0ABN1V9L1</accession>
<feature type="signal peptide" evidence="2">
    <location>
        <begin position="1"/>
        <end position="25"/>
    </location>
</feature>
<sequence length="177" mass="18704">MKRRPRRSLPASLVALVTMAAGALAAVTAVQLLLGEPPWISYDAVARALHGLRWTDTAVLLIGIGTALVGLLLLLCAFVPGARTVLPLAPGDGSVDCGAAQRSYRNALHSAAARVDGVRDVKVKARGRSVRAVVRTDRTNTTGLAEAVERAVTQRIDQLGPERRPTVTSKLKAARSK</sequence>
<keyword evidence="1" id="KW-0812">Transmembrane</keyword>
<dbReference type="Proteomes" id="UP001500467">
    <property type="component" value="Unassembled WGS sequence"/>
</dbReference>
<evidence type="ECO:0000313" key="5">
    <source>
        <dbReference type="Proteomes" id="UP001500467"/>
    </source>
</evidence>
<feature type="chain" id="PRO_5047276927" description="DUF6286 domain-containing protein" evidence="2">
    <location>
        <begin position="26"/>
        <end position="177"/>
    </location>
</feature>
<dbReference type="InterPro" id="IPR046253">
    <property type="entry name" value="DUF6286"/>
</dbReference>
<evidence type="ECO:0000256" key="2">
    <source>
        <dbReference type="SAM" id="SignalP"/>
    </source>
</evidence>
<protein>
    <recommendedName>
        <fullName evidence="3">DUF6286 domain-containing protein</fullName>
    </recommendedName>
</protein>
<gene>
    <name evidence="4" type="ORF">GCM10009675_16710</name>
</gene>
<dbReference type="EMBL" id="BAAALM010000005">
    <property type="protein sequence ID" value="GAA1200918.1"/>
    <property type="molecule type" value="Genomic_DNA"/>
</dbReference>
<dbReference type="Pfam" id="PF19803">
    <property type="entry name" value="DUF6286"/>
    <property type="match status" value="1"/>
</dbReference>
<feature type="domain" description="DUF6286" evidence="3">
    <location>
        <begin position="68"/>
        <end position="168"/>
    </location>
</feature>